<name>A0A1Q6SBH3_9FIRM</name>
<reference evidence="4 5" key="1">
    <citation type="submission" date="2018-08" db="EMBL/GenBank/DDBJ databases">
        <title>A genome reference for cultivated species of the human gut microbiota.</title>
        <authorList>
            <person name="Zou Y."/>
            <person name="Xue W."/>
            <person name="Luo G."/>
        </authorList>
    </citation>
    <scope>NUCLEOTIDE SEQUENCE [LARGE SCALE GENOMIC DNA]</scope>
    <source>
        <strain evidence="3 4">AM37-1AC</strain>
        <strain evidence="2 5">AM43-11</strain>
    </source>
</reference>
<organism evidence="3 4">
    <name type="scientific">Roseburia intestinalis</name>
    <dbReference type="NCBI Taxonomy" id="166486"/>
    <lineage>
        <taxon>Bacteria</taxon>
        <taxon>Bacillati</taxon>
        <taxon>Bacillota</taxon>
        <taxon>Clostridia</taxon>
        <taxon>Lachnospirales</taxon>
        <taxon>Lachnospiraceae</taxon>
        <taxon>Roseburia</taxon>
    </lineage>
</organism>
<protein>
    <submittedName>
        <fullName evidence="3">Uncharacterized protein</fullName>
    </submittedName>
</protein>
<evidence type="ECO:0000256" key="1">
    <source>
        <dbReference type="SAM" id="MobiDB-lite"/>
    </source>
</evidence>
<evidence type="ECO:0000313" key="2">
    <source>
        <dbReference type="EMBL" id="RHA69620.1"/>
    </source>
</evidence>
<dbReference type="Proteomes" id="UP000283513">
    <property type="component" value="Unassembled WGS sequence"/>
</dbReference>
<accession>A0A1Q6SBH3</accession>
<evidence type="ECO:0000313" key="5">
    <source>
        <dbReference type="Proteomes" id="UP000284465"/>
    </source>
</evidence>
<dbReference type="EMBL" id="QSHO01000001">
    <property type="protein sequence ID" value="RHC20845.1"/>
    <property type="molecule type" value="Genomic_DNA"/>
</dbReference>
<comment type="caution">
    <text evidence="3">The sequence shown here is derived from an EMBL/GenBank/DDBJ whole genome shotgun (WGS) entry which is preliminary data.</text>
</comment>
<dbReference type="AlphaFoldDB" id="A0A1Q6SBH3"/>
<dbReference type="Proteomes" id="UP000284465">
    <property type="component" value="Unassembled WGS sequence"/>
</dbReference>
<feature type="region of interest" description="Disordered" evidence="1">
    <location>
        <begin position="56"/>
        <end position="78"/>
    </location>
</feature>
<feature type="compositionally biased region" description="Basic and acidic residues" evidence="1">
    <location>
        <begin position="61"/>
        <end position="78"/>
    </location>
</feature>
<evidence type="ECO:0000313" key="4">
    <source>
        <dbReference type="Proteomes" id="UP000283513"/>
    </source>
</evidence>
<dbReference type="EMBL" id="QSFP01000002">
    <property type="protein sequence ID" value="RHA69620.1"/>
    <property type="molecule type" value="Genomic_DNA"/>
</dbReference>
<gene>
    <name evidence="3" type="ORF">DW856_01120</name>
    <name evidence="2" type="ORF">DW927_02050</name>
</gene>
<proteinExistence type="predicted"/>
<evidence type="ECO:0000313" key="3">
    <source>
        <dbReference type="EMBL" id="RHC20845.1"/>
    </source>
</evidence>
<sequence length="78" mass="9190">MDEGTVLVTVSGSRHKIKREEESNMLIIDGNSVYEIDEECVRKKKVPKECGIYEKMMQQQNREKDREYAARDQNTKRP</sequence>